<comment type="caution">
    <text evidence="1">The sequence shown here is derived from an EMBL/GenBank/DDBJ whole genome shotgun (WGS) entry which is preliminary data.</text>
</comment>
<name>A0ABQ7WL26_SOLTU</name>
<protein>
    <submittedName>
        <fullName evidence="1">Uncharacterized protein</fullName>
    </submittedName>
</protein>
<evidence type="ECO:0000313" key="2">
    <source>
        <dbReference type="Proteomes" id="UP000826656"/>
    </source>
</evidence>
<reference evidence="1 2" key="1">
    <citation type="journal article" date="2021" name="bioRxiv">
        <title>Chromosome-scale and haplotype-resolved genome assembly of a tetraploid potato cultivar.</title>
        <authorList>
            <person name="Sun H."/>
            <person name="Jiao W.-B."/>
            <person name="Krause K."/>
            <person name="Campoy J.A."/>
            <person name="Goel M."/>
            <person name="Folz-Donahue K."/>
            <person name="Kukat C."/>
            <person name="Huettel B."/>
            <person name="Schneeberger K."/>
        </authorList>
    </citation>
    <scope>NUCLEOTIDE SEQUENCE [LARGE SCALE GENOMIC DNA]</scope>
    <source>
        <strain evidence="1">SolTubOtavaFocal</strain>
        <tissue evidence="1">Leaves</tissue>
    </source>
</reference>
<keyword evidence="2" id="KW-1185">Reference proteome</keyword>
<dbReference type="EMBL" id="JAIVGD010000001">
    <property type="protein sequence ID" value="KAH0781449.1"/>
    <property type="molecule type" value="Genomic_DNA"/>
</dbReference>
<sequence length="104" mass="11972">MKFQEINTKVNTTNQQTNKKLIESERLKVERDKRNRISALQLCFPSSALQRFREKSDLQLFINSSILIWGFSSSARSSSAQCSSARSSVLQRKVVCRSSDKREK</sequence>
<gene>
    <name evidence="1" type="ORF">KY290_001047</name>
</gene>
<accession>A0ABQ7WL26</accession>
<evidence type="ECO:0000313" key="1">
    <source>
        <dbReference type="EMBL" id="KAH0781449.1"/>
    </source>
</evidence>
<proteinExistence type="predicted"/>
<organism evidence="1 2">
    <name type="scientific">Solanum tuberosum</name>
    <name type="common">Potato</name>
    <dbReference type="NCBI Taxonomy" id="4113"/>
    <lineage>
        <taxon>Eukaryota</taxon>
        <taxon>Viridiplantae</taxon>
        <taxon>Streptophyta</taxon>
        <taxon>Embryophyta</taxon>
        <taxon>Tracheophyta</taxon>
        <taxon>Spermatophyta</taxon>
        <taxon>Magnoliopsida</taxon>
        <taxon>eudicotyledons</taxon>
        <taxon>Gunneridae</taxon>
        <taxon>Pentapetalae</taxon>
        <taxon>asterids</taxon>
        <taxon>lamiids</taxon>
        <taxon>Solanales</taxon>
        <taxon>Solanaceae</taxon>
        <taxon>Solanoideae</taxon>
        <taxon>Solaneae</taxon>
        <taxon>Solanum</taxon>
    </lineage>
</organism>
<dbReference type="Proteomes" id="UP000826656">
    <property type="component" value="Unassembled WGS sequence"/>
</dbReference>